<dbReference type="PANTHER" id="PTHR15678:SF6">
    <property type="entry name" value="BRIDGE-LIKE LIPID TRANSFER PROTEIN FAMILY MEMBER 2"/>
    <property type="match status" value="1"/>
</dbReference>
<dbReference type="EMBL" id="CP045902">
    <property type="protein sequence ID" value="QQP38593.1"/>
    <property type="molecule type" value="Genomic_DNA"/>
</dbReference>
<protein>
    <submittedName>
        <fullName evidence="1">UPF0378 protein KIAA0100like</fullName>
    </submittedName>
</protein>
<dbReference type="OrthoDB" id="1562405at2759"/>
<dbReference type="InterPro" id="IPR045167">
    <property type="entry name" value="Hobbit"/>
</dbReference>
<accession>A0A7T8GVH6</accession>
<sequence>NDGQLGVLDASISNFFYTKTLMPDDTTEHSLEMGYIYLKNLLPNQKYEDVLYPTELQRDAPLTAIPRYESFINLSPLTICITHALYYKIMHFCFPEKPEYEDLEKRPSSKKKSKAPKSNFYLQPPLNKDDIEMMKDRAQQNKLFVYIKIPEVPICVSYKGEKEKNRISDLTNFVLHVPNIEYHNVTWTWLDLFLAIKSQCKESLISQLIKEKLKLPQRVGSG</sequence>
<proteinExistence type="predicted"/>
<feature type="non-terminal residue" evidence="1">
    <location>
        <position position="222"/>
    </location>
</feature>
<evidence type="ECO:0000313" key="2">
    <source>
        <dbReference type="Proteomes" id="UP000595437"/>
    </source>
</evidence>
<name>A0A7T8GVH6_CALRO</name>
<dbReference type="AlphaFoldDB" id="A0A7T8GVH6"/>
<gene>
    <name evidence="1" type="ORF">FKW44_019208</name>
</gene>
<evidence type="ECO:0000313" key="1">
    <source>
        <dbReference type="EMBL" id="QQP38593.1"/>
    </source>
</evidence>
<dbReference type="PANTHER" id="PTHR15678">
    <property type="entry name" value="ANTIGEN MLAA-22-RELATED"/>
    <property type="match status" value="1"/>
</dbReference>
<keyword evidence="2" id="KW-1185">Reference proteome</keyword>
<dbReference type="Pfam" id="PF10344">
    <property type="entry name" value="Hobbit"/>
    <property type="match status" value="2"/>
</dbReference>
<dbReference type="Proteomes" id="UP000595437">
    <property type="component" value="Chromosome 13"/>
</dbReference>
<organism evidence="1 2">
    <name type="scientific">Caligus rogercresseyi</name>
    <name type="common">Sea louse</name>
    <dbReference type="NCBI Taxonomy" id="217165"/>
    <lineage>
        <taxon>Eukaryota</taxon>
        <taxon>Metazoa</taxon>
        <taxon>Ecdysozoa</taxon>
        <taxon>Arthropoda</taxon>
        <taxon>Crustacea</taxon>
        <taxon>Multicrustacea</taxon>
        <taxon>Hexanauplia</taxon>
        <taxon>Copepoda</taxon>
        <taxon>Siphonostomatoida</taxon>
        <taxon>Caligidae</taxon>
        <taxon>Caligus</taxon>
    </lineage>
</organism>
<reference evidence="2" key="1">
    <citation type="submission" date="2021-01" db="EMBL/GenBank/DDBJ databases">
        <title>Caligus Genome Assembly.</title>
        <authorList>
            <person name="Gallardo-Escarate C."/>
        </authorList>
    </citation>
    <scope>NUCLEOTIDE SEQUENCE [LARGE SCALE GENOMIC DNA]</scope>
</reference>
<feature type="non-terminal residue" evidence="1">
    <location>
        <position position="1"/>
    </location>
</feature>